<dbReference type="AlphaFoldDB" id="A0A380L089"/>
<dbReference type="PANTHER" id="PTHR34385:SF1">
    <property type="entry name" value="PEPTIDOGLYCAN L-ALANYL-D-GLUTAMATE ENDOPEPTIDASE CWLK"/>
    <property type="match status" value="1"/>
</dbReference>
<dbReference type="SUPFAM" id="SSF55166">
    <property type="entry name" value="Hedgehog/DD-peptidase"/>
    <property type="match status" value="1"/>
</dbReference>
<gene>
    <name evidence="2" type="ORF">NCTC13765_01475</name>
</gene>
<keyword evidence="2" id="KW-0645">Protease</keyword>
<dbReference type="Proteomes" id="UP000254634">
    <property type="component" value="Unassembled WGS sequence"/>
</dbReference>
<dbReference type="GO" id="GO:0009002">
    <property type="term" value="F:serine-type D-Ala-D-Ala carboxypeptidase activity"/>
    <property type="evidence" value="ECO:0007669"/>
    <property type="project" value="UniProtKB-EC"/>
</dbReference>
<accession>A0A380L089</accession>
<dbReference type="EMBL" id="UHFR01000005">
    <property type="protein sequence ID" value="SUN76969.1"/>
    <property type="molecule type" value="Genomic_DNA"/>
</dbReference>
<reference evidence="2" key="1">
    <citation type="submission" date="2018-06" db="EMBL/GenBank/DDBJ databases">
        <authorList>
            <consortium name="Pathogen Informatics"/>
            <person name="Doyle S."/>
        </authorList>
    </citation>
    <scope>NUCLEOTIDE SEQUENCE [LARGE SCALE GENOMIC DNA]</scope>
    <source>
        <strain evidence="2">NCTC13765</strain>
    </source>
</reference>
<dbReference type="Gene3D" id="3.30.1380.10">
    <property type="match status" value="1"/>
</dbReference>
<dbReference type="Pfam" id="PF02557">
    <property type="entry name" value="VanY"/>
    <property type="match status" value="1"/>
</dbReference>
<evidence type="ECO:0000313" key="3">
    <source>
        <dbReference type="Proteomes" id="UP000254634"/>
    </source>
</evidence>
<keyword evidence="2" id="KW-0121">Carboxypeptidase</keyword>
<dbReference type="STRING" id="1123307.GCA_000380065_01097"/>
<name>A0A380L089_9STRE</name>
<sequence length="232" mass="26003">MGIGVAIFIFEPKWLQVGGLDRWIPSSTAQLTSGENQTSTKEQLPDVSTSDWNLILVNREHLTESIPPKLTTVEDIQLDSRIEQATKDFLAAIRKFEPEEAILSGYRSKAEQAELFNEAVSETQTANEISHKEAESEVRKHIQLPGASEHQTGLAIDISVPSGQSDEVAEKIAVIAPQYGFILRYPKDKSDVTGVDFENWHYRYVGVESATYMQKHGLALEEYITQLKNARK</sequence>
<dbReference type="EC" id="3.4.16.4" evidence="2"/>
<dbReference type="GO" id="GO:0006508">
    <property type="term" value="P:proteolysis"/>
    <property type="evidence" value="ECO:0007669"/>
    <property type="project" value="InterPro"/>
</dbReference>
<organism evidence="2 3">
    <name type="scientific">Streptococcus massiliensis</name>
    <dbReference type="NCBI Taxonomy" id="313439"/>
    <lineage>
        <taxon>Bacteria</taxon>
        <taxon>Bacillati</taxon>
        <taxon>Bacillota</taxon>
        <taxon>Bacilli</taxon>
        <taxon>Lactobacillales</taxon>
        <taxon>Streptococcaceae</taxon>
        <taxon>Streptococcus</taxon>
    </lineage>
</organism>
<dbReference type="InterPro" id="IPR003709">
    <property type="entry name" value="VanY-like_core_dom"/>
</dbReference>
<dbReference type="InterPro" id="IPR052179">
    <property type="entry name" value="DD-CPase-like"/>
</dbReference>
<dbReference type="CDD" id="cd14852">
    <property type="entry name" value="LD-carboxypeptidase"/>
    <property type="match status" value="1"/>
</dbReference>
<dbReference type="InterPro" id="IPR009045">
    <property type="entry name" value="Zn_M74/Hedgehog-like"/>
</dbReference>
<dbReference type="InterPro" id="IPR058193">
    <property type="entry name" value="VanY/YodJ_core_dom"/>
</dbReference>
<evidence type="ECO:0000259" key="1">
    <source>
        <dbReference type="Pfam" id="PF02557"/>
    </source>
</evidence>
<keyword evidence="3" id="KW-1185">Reference proteome</keyword>
<keyword evidence="2" id="KW-0378">Hydrolase</keyword>
<feature type="domain" description="D-alanyl-D-alanine carboxypeptidase-like core" evidence="1">
    <location>
        <begin position="76"/>
        <end position="206"/>
    </location>
</feature>
<protein>
    <submittedName>
        <fullName evidence="2">D-alanyl-D-alanine carboxypeptidase</fullName>
        <ecNumber evidence="2">3.4.16.4</ecNumber>
    </submittedName>
</protein>
<evidence type="ECO:0000313" key="2">
    <source>
        <dbReference type="EMBL" id="SUN76969.1"/>
    </source>
</evidence>
<proteinExistence type="predicted"/>
<dbReference type="PANTHER" id="PTHR34385">
    <property type="entry name" value="D-ALANYL-D-ALANINE CARBOXYPEPTIDASE"/>
    <property type="match status" value="1"/>
</dbReference>